<feature type="transmembrane region" description="Helical" evidence="6">
    <location>
        <begin position="398"/>
        <end position="419"/>
    </location>
</feature>
<keyword evidence="3 6" id="KW-0812">Transmembrane</keyword>
<keyword evidence="9" id="KW-1185">Reference proteome</keyword>
<feature type="transmembrane region" description="Helical" evidence="6">
    <location>
        <begin position="362"/>
        <end position="386"/>
    </location>
</feature>
<dbReference type="RefSeq" id="WP_107030567.1">
    <property type="nucleotide sequence ID" value="NZ_JBGKRQ010000024.1"/>
</dbReference>
<evidence type="ECO:0000313" key="9">
    <source>
        <dbReference type="Proteomes" id="UP000240974"/>
    </source>
</evidence>
<feature type="transmembrane region" description="Helical" evidence="6">
    <location>
        <begin position="332"/>
        <end position="350"/>
    </location>
</feature>
<feature type="transmembrane region" description="Helical" evidence="6">
    <location>
        <begin position="225"/>
        <end position="244"/>
    </location>
</feature>
<feature type="transmembrane region" description="Helical" evidence="6">
    <location>
        <begin position="163"/>
        <end position="185"/>
    </location>
</feature>
<dbReference type="Pfam" id="PF07690">
    <property type="entry name" value="MFS_1"/>
    <property type="match status" value="1"/>
</dbReference>
<feature type="transmembrane region" description="Helical" evidence="6">
    <location>
        <begin position="197"/>
        <end position="219"/>
    </location>
</feature>
<feature type="transmembrane region" description="Helical" evidence="6">
    <location>
        <begin position="304"/>
        <end position="323"/>
    </location>
</feature>
<feature type="transmembrane region" description="Helical" evidence="6">
    <location>
        <begin position="431"/>
        <end position="454"/>
    </location>
</feature>
<dbReference type="GO" id="GO:0022857">
    <property type="term" value="F:transmembrane transporter activity"/>
    <property type="evidence" value="ECO:0007669"/>
    <property type="project" value="InterPro"/>
</dbReference>
<keyword evidence="4 6" id="KW-1133">Transmembrane helix</keyword>
<dbReference type="InterPro" id="IPR011701">
    <property type="entry name" value="MFS"/>
</dbReference>
<dbReference type="Proteomes" id="UP000240974">
    <property type="component" value="Unassembled WGS sequence"/>
</dbReference>
<dbReference type="Gene3D" id="1.20.1720.10">
    <property type="entry name" value="Multidrug resistance protein D"/>
    <property type="match status" value="1"/>
</dbReference>
<evidence type="ECO:0000259" key="7">
    <source>
        <dbReference type="PROSITE" id="PS50850"/>
    </source>
</evidence>
<accession>A0A2T3FMZ2</accession>
<dbReference type="EMBL" id="PYLQ01000026">
    <property type="protein sequence ID" value="PST36640.1"/>
    <property type="molecule type" value="Genomic_DNA"/>
</dbReference>
<feature type="transmembrane region" description="Helical" evidence="6">
    <location>
        <begin position="103"/>
        <end position="125"/>
    </location>
</feature>
<evidence type="ECO:0000256" key="5">
    <source>
        <dbReference type="ARBA" id="ARBA00023136"/>
    </source>
</evidence>
<organism evidence="8 9">
    <name type="scientific">Faecalibacillus intestinalis</name>
    <dbReference type="NCBI Taxonomy" id="1982626"/>
    <lineage>
        <taxon>Bacteria</taxon>
        <taxon>Bacillati</taxon>
        <taxon>Bacillota</taxon>
        <taxon>Erysipelotrichia</taxon>
        <taxon>Erysipelotrichales</taxon>
        <taxon>Coprobacillaceae</taxon>
        <taxon>Faecalibacillus</taxon>
    </lineage>
</organism>
<name>A0A2T3FMZ2_9FIRM</name>
<feature type="transmembrane region" description="Helical" evidence="6">
    <location>
        <begin position="132"/>
        <end position="151"/>
    </location>
</feature>
<keyword evidence="5 6" id="KW-0472">Membrane</keyword>
<comment type="caution">
    <text evidence="8">The sequence shown here is derived from an EMBL/GenBank/DDBJ whole genome shotgun (WGS) entry which is preliminary data.</text>
</comment>
<evidence type="ECO:0000256" key="1">
    <source>
        <dbReference type="ARBA" id="ARBA00004651"/>
    </source>
</evidence>
<dbReference type="SUPFAM" id="SSF103473">
    <property type="entry name" value="MFS general substrate transporter"/>
    <property type="match status" value="1"/>
</dbReference>
<gene>
    <name evidence="8" type="ORF">C7U54_12880</name>
</gene>
<dbReference type="Gene3D" id="1.20.1250.20">
    <property type="entry name" value="MFS general substrate transporter like domains"/>
    <property type="match status" value="1"/>
</dbReference>
<dbReference type="InterPro" id="IPR036259">
    <property type="entry name" value="MFS_trans_sf"/>
</dbReference>
<feature type="transmembrane region" description="Helical" evidence="6">
    <location>
        <begin position="265"/>
        <end position="284"/>
    </location>
</feature>
<dbReference type="GO" id="GO:0005886">
    <property type="term" value="C:plasma membrane"/>
    <property type="evidence" value="ECO:0007669"/>
    <property type="project" value="UniProtKB-SubCell"/>
</dbReference>
<dbReference type="PANTHER" id="PTHR42718:SF9">
    <property type="entry name" value="MAJOR FACILITATOR SUPERFAMILY MULTIDRUG TRANSPORTER MFSC"/>
    <property type="match status" value="1"/>
</dbReference>
<feature type="domain" description="Major facilitator superfamily (MFS) profile" evidence="7">
    <location>
        <begin position="8"/>
        <end position="460"/>
    </location>
</feature>
<feature type="transmembrane region" description="Helical" evidence="6">
    <location>
        <begin position="50"/>
        <end position="69"/>
    </location>
</feature>
<dbReference type="InterPro" id="IPR020846">
    <property type="entry name" value="MFS_dom"/>
</dbReference>
<proteinExistence type="predicted"/>
<dbReference type="PRINTS" id="PR01036">
    <property type="entry name" value="TCRTETB"/>
</dbReference>
<evidence type="ECO:0000256" key="3">
    <source>
        <dbReference type="ARBA" id="ARBA00022692"/>
    </source>
</evidence>
<evidence type="ECO:0000256" key="2">
    <source>
        <dbReference type="ARBA" id="ARBA00022448"/>
    </source>
</evidence>
<feature type="transmembrane region" description="Helical" evidence="6">
    <location>
        <begin position="78"/>
        <end position="97"/>
    </location>
</feature>
<keyword evidence="2" id="KW-0813">Transport</keyword>
<evidence type="ECO:0000256" key="6">
    <source>
        <dbReference type="SAM" id="Phobius"/>
    </source>
</evidence>
<dbReference type="PANTHER" id="PTHR42718">
    <property type="entry name" value="MAJOR FACILITATOR SUPERFAMILY MULTIDRUG TRANSPORTER MFSC"/>
    <property type="match status" value="1"/>
</dbReference>
<reference evidence="8 9" key="1">
    <citation type="journal article" date="2019" name="Int. J. Syst. Evol. Microbiol.">
        <title>Faecalibacillus intestinalis gen. nov., sp. nov. and Faecalibacillus faecis sp. nov., isolated from human faeces.</title>
        <authorList>
            <person name="Seo B."/>
            <person name="Jeon K."/>
            <person name="Baek I."/>
            <person name="Lee Y.M."/>
            <person name="Baek K."/>
            <person name="Ko G."/>
        </authorList>
    </citation>
    <scope>NUCLEOTIDE SEQUENCE [LARGE SCALE GENOMIC DNA]</scope>
    <source>
        <strain evidence="8 9">SNUG30099</strain>
    </source>
</reference>
<comment type="subcellular location">
    <subcellularLocation>
        <location evidence="1">Cell membrane</location>
        <topology evidence="1">Multi-pass membrane protein</topology>
    </subcellularLocation>
</comment>
<dbReference type="AlphaFoldDB" id="A0A2T3FMZ2"/>
<sequence>MEEKLTMKQLLAILAAGLFSFCGVLIETATNITFPTLMNEFQVSTSLVQWMTTGNLLMMGILIPISSYLKRRFQTKKLFLVAGFLFLIGLIVDIFAQQFTLLLIGRLIQGAGVGVALPMMYNIILEESPQRFLGLMMGCGSFVTAAAPAIGPTFGGIMTQYFTWRYIFICVLPVIVLASFIGYFCMSEQIINKHEKFDLLSFIAVAFAFVALIMGFSNLNQVVDHLVFVLCCFIIGISSLYYFTKRQLHIKNSLIRIEIFNHKGFTFHTLAIMFLQMTTLGYGLLLPTFVQIVLKQSATDAGVVLLPGAIVGAVFAPVGGLILDRFGAKKPIILGVCCSFIATFCFLFFFENLTYQLCMMLYFIYSLGIGLIVGNTMICAMSYLPINLQADGNAVLQTLMQLSGGIGTSITATILAFVQQGINLYDGTNRGALFVLIFLMFNINIVILSQYFAFKGGRKNEF</sequence>
<evidence type="ECO:0000313" key="8">
    <source>
        <dbReference type="EMBL" id="PST36640.1"/>
    </source>
</evidence>
<dbReference type="PROSITE" id="PS50850">
    <property type="entry name" value="MFS"/>
    <property type="match status" value="1"/>
</dbReference>
<evidence type="ECO:0000256" key="4">
    <source>
        <dbReference type="ARBA" id="ARBA00022989"/>
    </source>
</evidence>
<protein>
    <submittedName>
        <fullName evidence="8">MFS transporter</fullName>
    </submittedName>
</protein>